<evidence type="ECO:0000256" key="5">
    <source>
        <dbReference type="SAM" id="SignalP"/>
    </source>
</evidence>
<dbReference type="EMBL" id="JAVLSF010000010">
    <property type="protein sequence ID" value="MDR9774658.1"/>
    <property type="molecule type" value="Genomic_DNA"/>
</dbReference>
<dbReference type="GO" id="GO:1901982">
    <property type="term" value="F:maltose binding"/>
    <property type="evidence" value="ECO:0007669"/>
    <property type="project" value="TreeGrafter"/>
</dbReference>
<dbReference type="PANTHER" id="PTHR30061:SF50">
    <property type="entry name" value="MALTOSE_MALTODEXTRIN-BINDING PERIPLASMIC PROTEIN"/>
    <property type="match status" value="1"/>
</dbReference>
<protein>
    <submittedName>
        <fullName evidence="6">Sugar ABC transporter substrate-binding protein</fullName>
    </submittedName>
</protein>
<keyword evidence="4" id="KW-0574">Periplasm</keyword>
<dbReference type="SUPFAM" id="SSF53850">
    <property type="entry name" value="Periplasmic binding protein-like II"/>
    <property type="match status" value="1"/>
</dbReference>
<dbReference type="GO" id="GO:0055052">
    <property type="term" value="C:ATP-binding cassette (ABC) transporter complex, substrate-binding subunit-containing"/>
    <property type="evidence" value="ECO:0007669"/>
    <property type="project" value="TreeGrafter"/>
</dbReference>
<dbReference type="GO" id="GO:0042956">
    <property type="term" value="P:maltodextrin transmembrane transport"/>
    <property type="evidence" value="ECO:0007669"/>
    <property type="project" value="TreeGrafter"/>
</dbReference>
<dbReference type="AlphaFoldDB" id="A0AAJ2GYA0"/>
<keyword evidence="3 5" id="KW-0732">Signal</keyword>
<feature type="chain" id="PRO_5042548354" evidence="5">
    <location>
        <begin position="23"/>
        <end position="402"/>
    </location>
</feature>
<sequence length="402" mass="43389">MKRALVVTAISSFALTATVASAGEVVWWTPNWGQARAEKAAADFEAANPGIKIRLEITTSKGLPERVATALQSGSAPDIIEVQHGWVNGYYQSGLLTSLDDVIPEKSDFNQAVLNLVTFDGKAMAIPYRIECPGVLYNMDDFTAAGLDANKPPETWDQWVKAAKALTKDGKFGMAITGGGEVGNTVTRSMPLVWMNGGNIISDDGKTATINSPAAVEAIKFYTDFYRNGYSPDSTLQNDGTANRQLFIAGKVSMFQSGSYDLAPISKGNPAIKVGIMPPPHPEGKSTSCVLGGWSYVVPSGAKNPEEAKKFLAFMNTTEMQGSFTDTFPARLSSLKVPRYDDPQLKQFIAFLETGRPYPVNVHWVQIAQALFDGIQRILSGEQDAQTAMDEANAEIQALLDS</sequence>
<dbReference type="PANTHER" id="PTHR30061">
    <property type="entry name" value="MALTOSE-BINDING PERIPLASMIC PROTEIN"/>
    <property type="match status" value="1"/>
</dbReference>
<comment type="similarity">
    <text evidence="1">Belongs to the bacterial solute-binding protein 1 family.</text>
</comment>
<feature type="signal peptide" evidence="5">
    <location>
        <begin position="1"/>
        <end position="22"/>
    </location>
</feature>
<evidence type="ECO:0000256" key="4">
    <source>
        <dbReference type="ARBA" id="ARBA00022764"/>
    </source>
</evidence>
<evidence type="ECO:0000256" key="1">
    <source>
        <dbReference type="ARBA" id="ARBA00008520"/>
    </source>
</evidence>
<dbReference type="Pfam" id="PF01547">
    <property type="entry name" value="SBP_bac_1"/>
    <property type="match status" value="1"/>
</dbReference>
<accession>A0AAJ2GYA0</accession>
<comment type="caution">
    <text evidence="6">The sequence shown here is derived from an EMBL/GenBank/DDBJ whole genome shotgun (WGS) entry which is preliminary data.</text>
</comment>
<keyword evidence="2" id="KW-0813">Transport</keyword>
<evidence type="ECO:0000313" key="7">
    <source>
        <dbReference type="Proteomes" id="UP001268610"/>
    </source>
</evidence>
<dbReference type="GO" id="GO:0015768">
    <property type="term" value="P:maltose transport"/>
    <property type="evidence" value="ECO:0007669"/>
    <property type="project" value="TreeGrafter"/>
</dbReference>
<dbReference type="RefSeq" id="WP_064812998.1">
    <property type="nucleotide sequence ID" value="NZ_JAVLSD010000001.1"/>
</dbReference>
<evidence type="ECO:0000313" key="6">
    <source>
        <dbReference type="EMBL" id="MDR9774658.1"/>
    </source>
</evidence>
<reference evidence="6" key="1">
    <citation type="submission" date="2023-04" db="EMBL/GenBank/DDBJ databases">
        <title>Genomic characterization of faba bean (Vicia faba) microsymbionts in Mexican soils.</title>
        <authorList>
            <person name="Rivera Orduna F.N."/>
            <person name="Guevara-Luna J."/>
            <person name="Yan J."/>
            <person name="Arroyo-Herrera I."/>
            <person name="Li Y."/>
            <person name="Vasquez-Murrieta M.S."/>
            <person name="Wang E.T."/>
        </authorList>
    </citation>
    <scope>NUCLEOTIDE SEQUENCE</scope>
    <source>
        <strain evidence="6">CH26</strain>
    </source>
</reference>
<organism evidence="6 7">
    <name type="scientific">Rhizobium hidalgonense</name>
    <dbReference type="NCBI Taxonomy" id="1538159"/>
    <lineage>
        <taxon>Bacteria</taxon>
        <taxon>Pseudomonadati</taxon>
        <taxon>Pseudomonadota</taxon>
        <taxon>Alphaproteobacteria</taxon>
        <taxon>Hyphomicrobiales</taxon>
        <taxon>Rhizobiaceae</taxon>
        <taxon>Rhizobium/Agrobacterium group</taxon>
        <taxon>Rhizobium</taxon>
    </lineage>
</organism>
<dbReference type="InterPro" id="IPR006059">
    <property type="entry name" value="SBP"/>
</dbReference>
<dbReference type="Gene3D" id="3.40.190.10">
    <property type="entry name" value="Periplasmic binding protein-like II"/>
    <property type="match status" value="2"/>
</dbReference>
<evidence type="ECO:0000256" key="2">
    <source>
        <dbReference type="ARBA" id="ARBA00022448"/>
    </source>
</evidence>
<name>A0AAJ2GYA0_9HYPH</name>
<evidence type="ECO:0000256" key="3">
    <source>
        <dbReference type="ARBA" id="ARBA00022729"/>
    </source>
</evidence>
<gene>
    <name evidence="6" type="ORF">RJJ65_18735</name>
</gene>
<dbReference type="Proteomes" id="UP001268610">
    <property type="component" value="Unassembled WGS sequence"/>
</dbReference>
<proteinExistence type="inferred from homology"/>
<dbReference type="CDD" id="cd13585">
    <property type="entry name" value="PBP2_TMBP_like"/>
    <property type="match status" value="1"/>
</dbReference>